<keyword evidence="3" id="KW-1185">Reference proteome</keyword>
<dbReference type="AlphaFoldDB" id="A0A7U7GFB1"/>
<protein>
    <recommendedName>
        <fullName evidence="4">Integrase</fullName>
    </recommendedName>
</protein>
<evidence type="ECO:0000313" key="3">
    <source>
        <dbReference type="Proteomes" id="UP000019184"/>
    </source>
</evidence>
<sequence>MSTMIAELYDALREAGASEEKARAAAKTMADYDSRFSKIDQDLALIKAEIVVLKWMLGFLIGGMVSLIFKVFIAS</sequence>
<name>A0A7U7GFB1_9GAMM</name>
<evidence type="ECO:0000256" key="1">
    <source>
        <dbReference type="SAM" id="Phobius"/>
    </source>
</evidence>
<comment type="caution">
    <text evidence="2">The sequence shown here is derived from an EMBL/GenBank/DDBJ whole genome shotgun (WGS) entry which is preliminary data.</text>
</comment>
<reference evidence="2 3" key="1">
    <citation type="journal article" date="2014" name="ISME J.">
        <title>Candidatus Competibacter-lineage genomes retrieved from metagenomes reveal functional metabolic diversity.</title>
        <authorList>
            <person name="McIlroy S.J."/>
            <person name="Albertsen M."/>
            <person name="Andresen E.K."/>
            <person name="Saunders A.M."/>
            <person name="Kristiansen R."/>
            <person name="Stokholm-Bjerregaard M."/>
            <person name="Nielsen K.L."/>
            <person name="Nielsen P.H."/>
        </authorList>
    </citation>
    <scope>NUCLEOTIDE SEQUENCE [LARGE SCALE GENOMIC DNA]</scope>
    <source>
        <strain evidence="2 3">Run_B_J11</strain>
    </source>
</reference>
<keyword evidence="1" id="KW-0812">Transmembrane</keyword>
<evidence type="ECO:0000313" key="2">
    <source>
        <dbReference type="EMBL" id="CDH47098.1"/>
    </source>
</evidence>
<dbReference type="OrthoDB" id="8139494at2"/>
<keyword evidence="1" id="KW-1133">Transmembrane helix</keyword>
<keyword evidence="1" id="KW-0472">Membrane</keyword>
<dbReference type="Proteomes" id="UP000019184">
    <property type="component" value="Unassembled WGS sequence"/>
</dbReference>
<organism evidence="2 3">
    <name type="scientific">Candidatus Contendobacter odensis Run_B_J11</name>
    <dbReference type="NCBI Taxonomy" id="1400861"/>
    <lineage>
        <taxon>Bacteria</taxon>
        <taxon>Pseudomonadati</taxon>
        <taxon>Pseudomonadota</taxon>
        <taxon>Gammaproteobacteria</taxon>
        <taxon>Candidatus Competibacteraceae</taxon>
        <taxon>Candidatus Contendibacter</taxon>
    </lineage>
</organism>
<gene>
    <name evidence="2" type="ORF">BN874_730004</name>
</gene>
<evidence type="ECO:0008006" key="4">
    <source>
        <dbReference type="Google" id="ProtNLM"/>
    </source>
</evidence>
<proteinExistence type="predicted"/>
<dbReference type="EMBL" id="CBTK010000291">
    <property type="protein sequence ID" value="CDH47098.1"/>
    <property type="molecule type" value="Genomic_DNA"/>
</dbReference>
<feature type="transmembrane region" description="Helical" evidence="1">
    <location>
        <begin position="52"/>
        <end position="73"/>
    </location>
</feature>
<dbReference type="RefSeq" id="WP_034435859.1">
    <property type="nucleotide sequence ID" value="NZ_CBTK010000291.1"/>
</dbReference>
<accession>A0A7U7GFB1</accession>